<accession>A0ACB8W9A9</accession>
<reference evidence="1" key="1">
    <citation type="submission" date="2022-04" db="EMBL/GenBank/DDBJ databases">
        <title>Jade perch genome.</title>
        <authorList>
            <person name="Chao B."/>
        </authorList>
    </citation>
    <scope>NUCLEOTIDE SEQUENCE</scope>
    <source>
        <strain evidence="1">CB-2022</strain>
    </source>
</reference>
<proteinExistence type="predicted"/>
<sequence length="163" mass="17764">WALEPSYLRGAGPSTTLELPRVSYSSPAQPPCVGVHLGEREGRLLLFVSTGQTAVQSTRPSWSPWEGTPLGRRLMIDFILSPAVCLGQLDCRGRLGTLSPSGPCSLPPLSTCSSLKLWTQGVWCLSWRQPLNPVVDTGSKGCRQKLKKESYQGHVGLWDSRCS</sequence>
<gene>
    <name evidence="1" type="ORF">L3Q82_011204</name>
</gene>
<comment type="caution">
    <text evidence="1">The sequence shown here is derived from an EMBL/GenBank/DDBJ whole genome shotgun (WGS) entry which is preliminary data.</text>
</comment>
<evidence type="ECO:0000313" key="1">
    <source>
        <dbReference type="EMBL" id="KAI3364413.1"/>
    </source>
</evidence>
<protein>
    <submittedName>
        <fullName evidence="1">Uncharacterized protein</fullName>
    </submittedName>
</protein>
<keyword evidence="2" id="KW-1185">Reference proteome</keyword>
<feature type="non-terminal residue" evidence="1">
    <location>
        <position position="1"/>
    </location>
</feature>
<dbReference type="EMBL" id="CM041543">
    <property type="protein sequence ID" value="KAI3364413.1"/>
    <property type="molecule type" value="Genomic_DNA"/>
</dbReference>
<organism evidence="1 2">
    <name type="scientific">Scortum barcoo</name>
    <name type="common">barcoo grunter</name>
    <dbReference type="NCBI Taxonomy" id="214431"/>
    <lineage>
        <taxon>Eukaryota</taxon>
        <taxon>Metazoa</taxon>
        <taxon>Chordata</taxon>
        <taxon>Craniata</taxon>
        <taxon>Vertebrata</taxon>
        <taxon>Euteleostomi</taxon>
        <taxon>Actinopterygii</taxon>
        <taxon>Neopterygii</taxon>
        <taxon>Teleostei</taxon>
        <taxon>Neoteleostei</taxon>
        <taxon>Acanthomorphata</taxon>
        <taxon>Eupercaria</taxon>
        <taxon>Centrarchiformes</taxon>
        <taxon>Terapontoidei</taxon>
        <taxon>Terapontidae</taxon>
        <taxon>Scortum</taxon>
    </lineage>
</organism>
<dbReference type="Proteomes" id="UP000831701">
    <property type="component" value="Chromosome 13"/>
</dbReference>
<name>A0ACB8W9A9_9TELE</name>
<evidence type="ECO:0000313" key="2">
    <source>
        <dbReference type="Proteomes" id="UP000831701"/>
    </source>
</evidence>